<dbReference type="InterPro" id="IPR025861">
    <property type="entry name" value="CobT_VWA_dom"/>
</dbReference>
<reference evidence="2 3" key="1">
    <citation type="submission" date="2018-09" db="EMBL/GenBank/DDBJ databases">
        <title>Phylogeny of the Shewanellaceae, and recommendation for two new genera, Pseudoshewanella and Parashewanella.</title>
        <authorList>
            <person name="Wang G."/>
        </authorList>
    </citation>
    <scope>NUCLEOTIDE SEQUENCE [LARGE SCALE GENOMIC DNA]</scope>
    <source>
        <strain evidence="2 3">C51</strain>
    </source>
</reference>
<dbReference type="Proteomes" id="UP000281474">
    <property type="component" value="Unassembled WGS sequence"/>
</dbReference>
<dbReference type="Pfam" id="PF06213">
    <property type="entry name" value="CobT"/>
    <property type="match status" value="1"/>
</dbReference>
<organism evidence="2 3">
    <name type="scientific">Parashewanella curva</name>
    <dbReference type="NCBI Taxonomy" id="2338552"/>
    <lineage>
        <taxon>Bacteria</taxon>
        <taxon>Pseudomonadati</taxon>
        <taxon>Pseudomonadota</taxon>
        <taxon>Gammaproteobacteria</taxon>
        <taxon>Alteromonadales</taxon>
        <taxon>Shewanellaceae</taxon>
        <taxon>Parashewanella</taxon>
    </lineage>
</organism>
<dbReference type="RefSeq" id="WP_121839048.1">
    <property type="nucleotide sequence ID" value="NZ_ML014778.1"/>
</dbReference>
<feature type="domain" description="Cobalamin biosynthesis protein CobT VWA" evidence="1">
    <location>
        <begin position="378"/>
        <end position="564"/>
    </location>
</feature>
<dbReference type="EMBL" id="QZEI01000029">
    <property type="protein sequence ID" value="RLV59664.1"/>
    <property type="molecule type" value="Genomic_DNA"/>
</dbReference>
<proteinExistence type="predicted"/>
<dbReference type="InterPro" id="IPR051928">
    <property type="entry name" value="NorD/CobT"/>
</dbReference>
<dbReference type="AlphaFoldDB" id="A0A3L8PWC2"/>
<dbReference type="InterPro" id="IPR036465">
    <property type="entry name" value="vWFA_dom_sf"/>
</dbReference>
<dbReference type="InterPro" id="IPR006538">
    <property type="entry name" value="CobT"/>
</dbReference>
<dbReference type="SUPFAM" id="SSF53300">
    <property type="entry name" value="vWA-like"/>
    <property type="match status" value="1"/>
</dbReference>
<evidence type="ECO:0000313" key="2">
    <source>
        <dbReference type="EMBL" id="RLV59664.1"/>
    </source>
</evidence>
<dbReference type="Gene3D" id="3.40.50.410">
    <property type="entry name" value="von Willebrand factor, type A domain"/>
    <property type="match status" value="1"/>
</dbReference>
<sequence length="585" mass="66276">MNEPISASEQQARDSLASALISSFASDLNSTSKGQVGYKYQQGNLYKGTARLPFYAPHTQQQWLSSISEIFPEPDAERLRLEYRGRIDALALRLQYSDLSLHLKLKPKASISGLVFEMLEQLRVECLISDAHKGMKSNINHLFEQWSHCFHSSGLTESSLGILLYTLAQMSRARLLGIAVSEETEHLIEHTRFTLSGKVGKPLNAMRWSFSNQADYAQHALEIAHLIEAMAEDESGNEETDEQQQKVVKGFAILLELEAETLEAIAKAETGTSKVFEAASYQYKVFTTEFDKSVYPEKLIREELLKEYRQQLDDKILSQKINVRSLARYITAKLNQTVLEGRQTELEEGYIDAKRLNSMICSPSETSLFYQACPIPKVDTAVSFLVDCSGSMKTHAKKITLLLDILSRAFDIAEVKTEVLGFTTGEWNGGQVLKQWRRQRSPENPGRLNSIRHMIFKHSEQNWRKARLGIVGLQKLDLYKEGIDGEAIEWASQRLLNIDTTRKILVVLSDGCPMDTATNQANDKFYLDNHLKAVIAQQYQVGIEMLGLGVGVDLSPYYEKNMAIDIQSKFDFMMLKQLVDRFSRD</sequence>
<name>A0A3L8PWC2_9GAMM</name>
<dbReference type="PANTHER" id="PTHR41248:SF1">
    <property type="entry name" value="NORD PROTEIN"/>
    <property type="match status" value="1"/>
</dbReference>
<evidence type="ECO:0000313" key="3">
    <source>
        <dbReference type="Proteomes" id="UP000281474"/>
    </source>
</evidence>
<dbReference type="OrthoDB" id="6395027at2"/>
<gene>
    <name evidence="2" type="ORF">D5018_10950</name>
</gene>
<dbReference type="PANTHER" id="PTHR41248">
    <property type="entry name" value="NORD PROTEIN"/>
    <property type="match status" value="1"/>
</dbReference>
<accession>A0A3L8PWC2</accession>
<comment type="caution">
    <text evidence="2">The sequence shown here is derived from an EMBL/GenBank/DDBJ whole genome shotgun (WGS) entry which is preliminary data.</text>
</comment>
<keyword evidence="3" id="KW-1185">Reference proteome</keyword>
<dbReference type="PIRSF" id="PIRSF031715">
    <property type="entry name" value="Cob_chel_CobT"/>
    <property type="match status" value="1"/>
</dbReference>
<dbReference type="GO" id="GO:0009236">
    <property type="term" value="P:cobalamin biosynthetic process"/>
    <property type="evidence" value="ECO:0007669"/>
    <property type="project" value="InterPro"/>
</dbReference>
<evidence type="ECO:0000259" key="1">
    <source>
        <dbReference type="Pfam" id="PF11775"/>
    </source>
</evidence>
<dbReference type="Pfam" id="PF11775">
    <property type="entry name" value="CobT_C"/>
    <property type="match status" value="1"/>
</dbReference>
<protein>
    <submittedName>
        <fullName evidence="2">Cobalt chelatase</fullName>
    </submittedName>
</protein>